<evidence type="ECO:0000313" key="16">
    <source>
        <dbReference type="Proteomes" id="UP000267250"/>
    </source>
</evidence>
<organism evidence="15 16">
    <name type="scientific">Anoxybacter fermentans</name>
    <dbReference type="NCBI Taxonomy" id="1323375"/>
    <lineage>
        <taxon>Bacteria</taxon>
        <taxon>Bacillati</taxon>
        <taxon>Bacillota</taxon>
        <taxon>Clostridia</taxon>
        <taxon>Halanaerobiales</taxon>
        <taxon>Anoxybacter</taxon>
    </lineage>
</organism>
<keyword evidence="7 12" id="KW-0315">Glutamine amidotransferase</keyword>
<comment type="subcellular location">
    <subcellularLocation>
        <location evidence="1 12">Cytoplasm</location>
    </subcellularLocation>
</comment>
<dbReference type="EMBL" id="CP016379">
    <property type="protein sequence ID" value="AZR74029.1"/>
    <property type="molecule type" value="Genomic_DNA"/>
</dbReference>
<gene>
    <name evidence="12" type="primary">hisH</name>
    <name evidence="15" type="ORF">BBF96_11870</name>
</gene>
<evidence type="ECO:0000256" key="9">
    <source>
        <dbReference type="ARBA" id="ARBA00023239"/>
    </source>
</evidence>
<feature type="domain" description="Glutamine amidotransferase" evidence="14">
    <location>
        <begin position="4"/>
        <end position="195"/>
    </location>
</feature>
<dbReference type="CDD" id="cd01748">
    <property type="entry name" value="GATase1_IGP_Synthase"/>
    <property type="match status" value="1"/>
</dbReference>
<evidence type="ECO:0000313" key="15">
    <source>
        <dbReference type="EMBL" id="AZR74029.1"/>
    </source>
</evidence>
<keyword evidence="6 12" id="KW-0378">Hydrolase</keyword>
<dbReference type="NCBIfam" id="TIGR01855">
    <property type="entry name" value="IMP_synth_hisH"/>
    <property type="match status" value="1"/>
</dbReference>
<evidence type="ECO:0000256" key="8">
    <source>
        <dbReference type="ARBA" id="ARBA00023102"/>
    </source>
</evidence>
<dbReference type="HAMAP" id="MF_00278">
    <property type="entry name" value="HisH"/>
    <property type="match status" value="1"/>
</dbReference>
<keyword evidence="9 12" id="KW-0456">Lyase</keyword>
<evidence type="ECO:0000256" key="7">
    <source>
        <dbReference type="ARBA" id="ARBA00022962"/>
    </source>
</evidence>
<comment type="catalytic activity">
    <reaction evidence="11 12">
        <text>L-glutamine + H2O = L-glutamate + NH4(+)</text>
        <dbReference type="Rhea" id="RHEA:15889"/>
        <dbReference type="ChEBI" id="CHEBI:15377"/>
        <dbReference type="ChEBI" id="CHEBI:28938"/>
        <dbReference type="ChEBI" id="CHEBI:29985"/>
        <dbReference type="ChEBI" id="CHEBI:58359"/>
        <dbReference type="EC" id="3.5.1.2"/>
    </reaction>
</comment>
<feature type="active site" description="Nucleophile" evidence="12 13">
    <location>
        <position position="79"/>
    </location>
</feature>
<evidence type="ECO:0000256" key="6">
    <source>
        <dbReference type="ARBA" id="ARBA00022801"/>
    </source>
</evidence>
<dbReference type="GO" id="GO:0004359">
    <property type="term" value="F:glutaminase activity"/>
    <property type="evidence" value="ECO:0007669"/>
    <property type="project" value="UniProtKB-EC"/>
</dbReference>
<dbReference type="GO" id="GO:0016829">
    <property type="term" value="F:lyase activity"/>
    <property type="evidence" value="ECO:0007669"/>
    <property type="project" value="UniProtKB-KW"/>
</dbReference>
<dbReference type="InterPro" id="IPR010139">
    <property type="entry name" value="Imidazole-glycPsynth_HisH"/>
</dbReference>
<keyword evidence="15" id="KW-0808">Transferase</keyword>
<comment type="pathway">
    <text evidence="2 12">Amino-acid biosynthesis; L-histidine biosynthesis; L-histidine from 5-phospho-alpha-D-ribose 1-diphosphate: step 5/9.</text>
</comment>
<name>A0A3Q9HS42_9FIRM</name>
<evidence type="ECO:0000256" key="1">
    <source>
        <dbReference type="ARBA" id="ARBA00004496"/>
    </source>
</evidence>
<dbReference type="Pfam" id="PF00117">
    <property type="entry name" value="GATase"/>
    <property type="match status" value="1"/>
</dbReference>
<evidence type="ECO:0000256" key="10">
    <source>
        <dbReference type="ARBA" id="ARBA00047838"/>
    </source>
</evidence>
<evidence type="ECO:0000256" key="3">
    <source>
        <dbReference type="ARBA" id="ARBA00011152"/>
    </source>
</evidence>
<comment type="function">
    <text evidence="12">IGPS catalyzes the conversion of PRFAR and glutamine to IGP, AICAR and glutamate. The HisH subunit catalyzes the hydrolysis of glutamine to glutamate and ammonia as part of the synthesis of IGP and AICAR. The resulting ammonia molecule is channeled to the active site of HisF.</text>
</comment>
<comment type="catalytic activity">
    <reaction evidence="10 12">
        <text>5-[(5-phospho-1-deoxy-D-ribulos-1-ylimino)methylamino]-1-(5-phospho-beta-D-ribosyl)imidazole-4-carboxamide + L-glutamine = D-erythro-1-(imidazol-4-yl)glycerol 3-phosphate + 5-amino-1-(5-phospho-beta-D-ribosyl)imidazole-4-carboxamide + L-glutamate + H(+)</text>
        <dbReference type="Rhea" id="RHEA:24793"/>
        <dbReference type="ChEBI" id="CHEBI:15378"/>
        <dbReference type="ChEBI" id="CHEBI:29985"/>
        <dbReference type="ChEBI" id="CHEBI:58278"/>
        <dbReference type="ChEBI" id="CHEBI:58359"/>
        <dbReference type="ChEBI" id="CHEBI:58475"/>
        <dbReference type="ChEBI" id="CHEBI:58525"/>
        <dbReference type="EC" id="4.3.2.10"/>
    </reaction>
</comment>
<dbReference type="GO" id="GO:0005737">
    <property type="term" value="C:cytoplasm"/>
    <property type="evidence" value="ECO:0007669"/>
    <property type="project" value="UniProtKB-SubCell"/>
</dbReference>
<protein>
    <recommendedName>
        <fullName evidence="12">Imidazole glycerol phosphate synthase subunit HisH</fullName>
        <ecNumber evidence="12">4.3.2.10</ecNumber>
    </recommendedName>
    <alternativeName>
        <fullName evidence="12">IGP synthase glutaminase subunit</fullName>
        <ecNumber evidence="12">3.5.1.2</ecNumber>
    </alternativeName>
    <alternativeName>
        <fullName evidence="12">IGP synthase subunit HisH</fullName>
    </alternativeName>
    <alternativeName>
        <fullName evidence="12">ImGP synthase subunit HisH</fullName>
        <shortName evidence="12">IGPS subunit HisH</shortName>
    </alternativeName>
</protein>
<reference evidence="15 16" key="1">
    <citation type="submission" date="2016-07" db="EMBL/GenBank/DDBJ databases">
        <title>Genome and transcriptome analysis of iron-reducing fermentative bacteria Anoxybacter fermentans.</title>
        <authorList>
            <person name="Zeng X."/>
            <person name="Shao Z."/>
        </authorList>
    </citation>
    <scope>NUCLEOTIDE SEQUENCE [LARGE SCALE GENOMIC DNA]</scope>
    <source>
        <strain evidence="15 16">DY22613</strain>
    </source>
</reference>
<evidence type="ECO:0000256" key="11">
    <source>
        <dbReference type="ARBA" id="ARBA00049534"/>
    </source>
</evidence>
<keyword evidence="8 12" id="KW-0368">Histidine biosynthesis</keyword>
<evidence type="ECO:0000256" key="2">
    <source>
        <dbReference type="ARBA" id="ARBA00005091"/>
    </source>
</evidence>
<dbReference type="PIRSF" id="PIRSF000495">
    <property type="entry name" value="Amidotransf_hisH"/>
    <property type="match status" value="1"/>
</dbReference>
<dbReference type="PANTHER" id="PTHR42701">
    <property type="entry name" value="IMIDAZOLE GLYCEROL PHOSPHATE SYNTHASE SUBUNIT HISH"/>
    <property type="match status" value="1"/>
</dbReference>
<dbReference type="EC" id="3.5.1.2" evidence="12"/>
<dbReference type="KEGG" id="aft:BBF96_11870"/>
<keyword evidence="4 12" id="KW-0963">Cytoplasm</keyword>
<dbReference type="UniPathway" id="UPA00031">
    <property type="reaction ID" value="UER00010"/>
</dbReference>
<evidence type="ECO:0000259" key="14">
    <source>
        <dbReference type="Pfam" id="PF00117"/>
    </source>
</evidence>
<keyword evidence="16" id="KW-1185">Reference proteome</keyword>
<evidence type="ECO:0000256" key="4">
    <source>
        <dbReference type="ARBA" id="ARBA00022490"/>
    </source>
</evidence>
<comment type="subunit">
    <text evidence="3 12">Heterodimer of HisH and HisF.</text>
</comment>
<dbReference type="EC" id="4.3.2.10" evidence="12"/>
<dbReference type="RefSeq" id="WP_127017376.1">
    <property type="nucleotide sequence ID" value="NZ_CP016379.1"/>
</dbReference>
<dbReference type="SUPFAM" id="SSF52317">
    <property type="entry name" value="Class I glutamine amidotransferase-like"/>
    <property type="match status" value="1"/>
</dbReference>
<dbReference type="PROSITE" id="PS51273">
    <property type="entry name" value="GATASE_TYPE_1"/>
    <property type="match status" value="1"/>
</dbReference>
<dbReference type="GO" id="GO:0000107">
    <property type="term" value="F:imidazoleglycerol-phosphate synthase activity"/>
    <property type="evidence" value="ECO:0007669"/>
    <property type="project" value="UniProtKB-UniRule"/>
</dbReference>
<evidence type="ECO:0000256" key="5">
    <source>
        <dbReference type="ARBA" id="ARBA00022605"/>
    </source>
</evidence>
<dbReference type="PANTHER" id="PTHR42701:SF1">
    <property type="entry name" value="IMIDAZOLE GLYCEROL PHOSPHATE SYNTHASE SUBUNIT HISH"/>
    <property type="match status" value="1"/>
</dbReference>
<feature type="active site" evidence="12 13">
    <location>
        <position position="180"/>
    </location>
</feature>
<dbReference type="AlphaFoldDB" id="A0A3Q9HS42"/>
<dbReference type="InterPro" id="IPR029062">
    <property type="entry name" value="Class_I_gatase-like"/>
</dbReference>
<dbReference type="OrthoDB" id="9807137at2"/>
<dbReference type="Gene3D" id="3.40.50.880">
    <property type="match status" value="1"/>
</dbReference>
<accession>A0A3Q9HS42</accession>
<feature type="active site" evidence="12 13">
    <location>
        <position position="182"/>
    </location>
</feature>
<keyword evidence="5 12" id="KW-0028">Amino-acid biosynthesis</keyword>
<proteinExistence type="inferred from homology"/>
<evidence type="ECO:0000256" key="12">
    <source>
        <dbReference type="HAMAP-Rule" id="MF_00278"/>
    </source>
</evidence>
<sequence>MIGIIDYGMGNLKSIRKAMEYLNYPVKMITRPEEIQKMSGLILPGVGAFPKAMENLIRNGFVEAIKYAIDQGKPFLGICLGMQLLFEVGYEDQKASGLGFLSGEVKRLKGGVKIPHMGWNRIYCKVEHPLWQGLSKEPYMYFVHSYALSEMTDDVIATTIYGEEIPVAVARENIMGVQFHPEKSGDEGLRILKNFGEMV</sequence>
<dbReference type="GO" id="GO:0000105">
    <property type="term" value="P:L-histidine biosynthetic process"/>
    <property type="evidence" value="ECO:0007669"/>
    <property type="project" value="UniProtKB-UniRule"/>
</dbReference>
<evidence type="ECO:0000256" key="13">
    <source>
        <dbReference type="PIRSR" id="PIRSR000495-1"/>
    </source>
</evidence>
<dbReference type="InterPro" id="IPR017926">
    <property type="entry name" value="GATASE"/>
</dbReference>
<dbReference type="Proteomes" id="UP000267250">
    <property type="component" value="Chromosome"/>
</dbReference>
<dbReference type="FunFam" id="3.40.50.880:FF:000009">
    <property type="entry name" value="Imidazole glycerol phosphate synthase subunit HisH"/>
    <property type="match status" value="1"/>
</dbReference>